<evidence type="ECO:0000313" key="3">
    <source>
        <dbReference type="Proteomes" id="UP000011115"/>
    </source>
</evidence>
<feature type="region of interest" description="Disordered" evidence="1">
    <location>
        <begin position="76"/>
        <end position="112"/>
    </location>
</feature>
<feature type="compositionally biased region" description="Polar residues" evidence="1">
    <location>
        <begin position="77"/>
        <end position="93"/>
    </location>
</feature>
<keyword evidence="3" id="KW-1185">Reference proteome</keyword>
<sequence length="112" mass="11955">MVKTNNVMPPRKKARDITINEGGSNPPKKGRQKPPPGNKGKGKRPISDRETTPRAPYIPLWARGFYAAVHAFLANTPLATPSGSGTVVSSEATLGTEARDQTNAPNKYGATE</sequence>
<organism evidence="2 3">
    <name type="scientific">Solanum tuberosum</name>
    <name type="common">Potato</name>
    <dbReference type="NCBI Taxonomy" id="4113"/>
    <lineage>
        <taxon>Eukaryota</taxon>
        <taxon>Viridiplantae</taxon>
        <taxon>Streptophyta</taxon>
        <taxon>Embryophyta</taxon>
        <taxon>Tracheophyta</taxon>
        <taxon>Spermatophyta</taxon>
        <taxon>Magnoliopsida</taxon>
        <taxon>eudicotyledons</taxon>
        <taxon>Gunneridae</taxon>
        <taxon>Pentapetalae</taxon>
        <taxon>asterids</taxon>
        <taxon>lamiids</taxon>
        <taxon>Solanales</taxon>
        <taxon>Solanaceae</taxon>
        <taxon>Solanoideae</taxon>
        <taxon>Solaneae</taxon>
        <taxon>Solanum</taxon>
    </lineage>
</organism>
<feature type="region of interest" description="Disordered" evidence="1">
    <location>
        <begin position="1"/>
        <end position="55"/>
    </location>
</feature>
<dbReference type="HOGENOM" id="CLU_029307_7_2_1"/>
<dbReference type="Proteomes" id="UP000011115">
    <property type="component" value="Unassembled WGS sequence"/>
</dbReference>
<accession>M1DDI3</accession>
<dbReference type="PaxDb" id="4113-PGSC0003DMT400087284"/>
<dbReference type="InParanoid" id="M1DDI3"/>
<proteinExistence type="predicted"/>
<protein>
    <submittedName>
        <fullName evidence="2">Uncharacterized protein</fullName>
    </submittedName>
</protein>
<dbReference type="Gramene" id="PGSC0003DMT400087284">
    <property type="protein sequence ID" value="PGSC0003DMT400087284"/>
    <property type="gene ID" value="PGSC0003DMG400036855"/>
</dbReference>
<evidence type="ECO:0000313" key="2">
    <source>
        <dbReference type="EnsemblPlants" id="PGSC0003DMT400087284"/>
    </source>
</evidence>
<reference evidence="2" key="2">
    <citation type="submission" date="2015-06" db="UniProtKB">
        <authorList>
            <consortium name="EnsemblPlants"/>
        </authorList>
    </citation>
    <scope>IDENTIFICATION</scope>
    <source>
        <strain evidence="2">DM1-3 516 R44</strain>
    </source>
</reference>
<name>M1DDI3_SOLTU</name>
<dbReference type="AlphaFoldDB" id="M1DDI3"/>
<evidence type="ECO:0000256" key="1">
    <source>
        <dbReference type="SAM" id="MobiDB-lite"/>
    </source>
</evidence>
<reference evidence="3" key="1">
    <citation type="journal article" date="2011" name="Nature">
        <title>Genome sequence and analysis of the tuber crop potato.</title>
        <authorList>
            <consortium name="The Potato Genome Sequencing Consortium"/>
        </authorList>
    </citation>
    <scope>NUCLEOTIDE SEQUENCE [LARGE SCALE GENOMIC DNA]</scope>
    <source>
        <strain evidence="3">cv. DM1-3 516 R44</strain>
    </source>
</reference>
<dbReference type="EnsemblPlants" id="PGSC0003DMT400087284">
    <property type="protein sequence ID" value="PGSC0003DMT400087284"/>
    <property type="gene ID" value="PGSC0003DMG400036855"/>
</dbReference>